<evidence type="ECO:0000313" key="11">
    <source>
        <dbReference type="Proteomes" id="UP000184038"/>
    </source>
</evidence>
<comment type="subcellular location">
    <subcellularLocation>
        <location evidence="1">Cell membrane</location>
    </subcellularLocation>
</comment>
<dbReference type="Pfam" id="PF18967">
    <property type="entry name" value="PycTM"/>
    <property type="match status" value="1"/>
</dbReference>
<keyword evidence="3 8" id="KW-0812">Transmembrane</keyword>
<evidence type="ECO:0000256" key="1">
    <source>
        <dbReference type="ARBA" id="ARBA00004236"/>
    </source>
</evidence>
<keyword evidence="5 8" id="KW-1133">Transmembrane helix</keyword>
<keyword evidence="2" id="KW-1003">Cell membrane</keyword>
<feature type="domain" description="Pycsar effector protein" evidence="9">
    <location>
        <begin position="8"/>
        <end position="176"/>
    </location>
</feature>
<proteinExistence type="predicted"/>
<protein>
    <recommendedName>
        <fullName evidence="9">Pycsar effector protein domain-containing protein</fullName>
    </recommendedName>
</protein>
<reference evidence="10 11" key="1">
    <citation type="submission" date="2016-11" db="EMBL/GenBank/DDBJ databases">
        <authorList>
            <person name="Jaros S."/>
            <person name="Januszkiewicz K."/>
            <person name="Wedrychowicz H."/>
        </authorList>
    </citation>
    <scope>NUCLEOTIDE SEQUENCE [LARGE SCALE GENOMIC DNA]</scope>
    <source>
        <strain evidence="10 11">DSM 15930</strain>
    </source>
</reference>
<keyword evidence="6" id="KW-0051">Antiviral defense</keyword>
<sequence length="182" mass="20630">MKLDKDDLNQILDRNIAWIENCDNKASIMLGAFGVALSVIFALDYATIILNVIQEKWSNPSFGNIAFLILVTLSLCAFLYGGYKLIKTLTPKIDMRNLGADEKMCSNSIIYFSTIAIHSNYTKFLDRLKETNDDNYLNDISSQIYICAKICDLKFKDYKKGLHFSISGLLAFMLLITCGYFI</sequence>
<keyword evidence="7 8" id="KW-0472">Membrane</keyword>
<dbReference type="Proteomes" id="UP000184038">
    <property type="component" value="Unassembled WGS sequence"/>
</dbReference>
<evidence type="ECO:0000256" key="7">
    <source>
        <dbReference type="ARBA" id="ARBA00023136"/>
    </source>
</evidence>
<accession>A0A1M7MNN5</accession>
<evidence type="ECO:0000256" key="4">
    <source>
        <dbReference type="ARBA" id="ARBA00022741"/>
    </source>
</evidence>
<keyword evidence="4" id="KW-0547">Nucleotide-binding</keyword>
<evidence type="ECO:0000256" key="3">
    <source>
        <dbReference type="ARBA" id="ARBA00022692"/>
    </source>
</evidence>
<evidence type="ECO:0000256" key="5">
    <source>
        <dbReference type="ARBA" id="ARBA00022989"/>
    </source>
</evidence>
<dbReference type="RefSeq" id="WP_073290543.1">
    <property type="nucleotide sequence ID" value="NZ_FRCP01000022.1"/>
</dbReference>
<name>A0A1M7MNN5_9FIRM</name>
<evidence type="ECO:0000259" key="9">
    <source>
        <dbReference type="Pfam" id="PF18967"/>
    </source>
</evidence>
<organism evidence="10 11">
    <name type="scientific">Anaerosporobacter mobilis DSM 15930</name>
    <dbReference type="NCBI Taxonomy" id="1120996"/>
    <lineage>
        <taxon>Bacteria</taxon>
        <taxon>Bacillati</taxon>
        <taxon>Bacillota</taxon>
        <taxon>Clostridia</taxon>
        <taxon>Lachnospirales</taxon>
        <taxon>Lachnospiraceae</taxon>
        <taxon>Anaerosporobacter</taxon>
    </lineage>
</organism>
<evidence type="ECO:0000256" key="2">
    <source>
        <dbReference type="ARBA" id="ARBA00022475"/>
    </source>
</evidence>
<feature type="transmembrane region" description="Helical" evidence="8">
    <location>
        <begin position="162"/>
        <end position="181"/>
    </location>
</feature>
<dbReference type="STRING" id="1120996.SAMN02746066_03926"/>
<keyword evidence="11" id="KW-1185">Reference proteome</keyword>
<evidence type="ECO:0000313" key="10">
    <source>
        <dbReference type="EMBL" id="SHM92612.1"/>
    </source>
</evidence>
<dbReference type="OrthoDB" id="2084585at2"/>
<evidence type="ECO:0000256" key="8">
    <source>
        <dbReference type="SAM" id="Phobius"/>
    </source>
</evidence>
<dbReference type="AlphaFoldDB" id="A0A1M7MNN5"/>
<evidence type="ECO:0000256" key="6">
    <source>
        <dbReference type="ARBA" id="ARBA00023118"/>
    </source>
</evidence>
<dbReference type="InterPro" id="IPR043760">
    <property type="entry name" value="PycTM_dom"/>
</dbReference>
<feature type="transmembrane region" description="Helical" evidence="8">
    <location>
        <begin position="65"/>
        <end position="83"/>
    </location>
</feature>
<feature type="transmembrane region" description="Helical" evidence="8">
    <location>
        <begin position="28"/>
        <end position="53"/>
    </location>
</feature>
<gene>
    <name evidence="10" type="ORF">SAMN02746066_03926</name>
</gene>
<dbReference type="EMBL" id="FRCP01000022">
    <property type="protein sequence ID" value="SHM92612.1"/>
    <property type="molecule type" value="Genomic_DNA"/>
</dbReference>